<dbReference type="InterPro" id="IPR000276">
    <property type="entry name" value="GPCR_Rhodpsn"/>
</dbReference>
<keyword evidence="4 11" id="KW-0552">Olfaction</keyword>
<feature type="domain" description="G-protein coupled receptors family 1 profile" evidence="12">
    <location>
        <begin position="39"/>
        <end position="287"/>
    </location>
</feature>
<dbReference type="Proteomes" id="UP000694871">
    <property type="component" value="Unplaced"/>
</dbReference>
<evidence type="ECO:0000256" key="1">
    <source>
        <dbReference type="ARBA" id="ARBA00004651"/>
    </source>
</evidence>
<evidence type="ECO:0000256" key="6">
    <source>
        <dbReference type="ARBA" id="ARBA00023040"/>
    </source>
</evidence>
<evidence type="ECO:0000313" key="13">
    <source>
        <dbReference type="Proteomes" id="UP000694871"/>
    </source>
</evidence>
<dbReference type="Gene3D" id="1.20.1070.10">
    <property type="entry name" value="Rhodopsin 7-helix transmembrane proteins"/>
    <property type="match status" value="1"/>
</dbReference>
<feature type="transmembrane region" description="Helical" evidence="11">
    <location>
        <begin position="267"/>
        <end position="287"/>
    </location>
</feature>
<evidence type="ECO:0000256" key="2">
    <source>
        <dbReference type="ARBA" id="ARBA00022475"/>
    </source>
</evidence>
<evidence type="ECO:0000256" key="4">
    <source>
        <dbReference type="ARBA" id="ARBA00022725"/>
    </source>
</evidence>
<evidence type="ECO:0000256" key="3">
    <source>
        <dbReference type="ARBA" id="ARBA00022692"/>
    </source>
</evidence>
<evidence type="ECO:0000256" key="8">
    <source>
        <dbReference type="ARBA" id="ARBA00023170"/>
    </source>
</evidence>
<keyword evidence="11" id="KW-0716">Sensory transduction</keyword>
<keyword evidence="3 10" id="KW-0812">Transmembrane</keyword>
<feature type="transmembrane region" description="Helical" evidence="11">
    <location>
        <begin position="96"/>
        <end position="118"/>
    </location>
</feature>
<feature type="transmembrane region" description="Helical" evidence="11">
    <location>
        <begin position="139"/>
        <end position="156"/>
    </location>
</feature>
<dbReference type="InterPro" id="IPR050516">
    <property type="entry name" value="Olfactory_GPCR"/>
</dbReference>
<feature type="transmembrane region" description="Helical" evidence="11">
    <location>
        <begin position="234"/>
        <end position="255"/>
    </location>
</feature>
<dbReference type="RefSeq" id="XP_015284156.1">
    <property type="nucleotide sequence ID" value="XM_015428670.1"/>
</dbReference>
<keyword evidence="13" id="KW-1185">Reference proteome</keyword>
<evidence type="ECO:0000313" key="14">
    <source>
        <dbReference type="RefSeq" id="XP_015284156.1"/>
    </source>
</evidence>
<organism evidence="13 14">
    <name type="scientific">Gekko japonicus</name>
    <name type="common">Schlegel's Japanese gecko</name>
    <dbReference type="NCBI Taxonomy" id="146911"/>
    <lineage>
        <taxon>Eukaryota</taxon>
        <taxon>Metazoa</taxon>
        <taxon>Chordata</taxon>
        <taxon>Craniata</taxon>
        <taxon>Vertebrata</taxon>
        <taxon>Euteleostomi</taxon>
        <taxon>Lepidosauria</taxon>
        <taxon>Squamata</taxon>
        <taxon>Bifurcata</taxon>
        <taxon>Gekkota</taxon>
        <taxon>Gekkonidae</taxon>
        <taxon>Gekkoninae</taxon>
        <taxon>Gekko</taxon>
    </lineage>
</organism>
<proteinExistence type="inferred from homology"/>
<dbReference type="Pfam" id="PF13853">
    <property type="entry name" value="7tm_4"/>
    <property type="match status" value="1"/>
</dbReference>
<dbReference type="InterPro" id="IPR017452">
    <property type="entry name" value="GPCR_Rhodpsn_7TM"/>
</dbReference>
<dbReference type="PRINTS" id="PR00237">
    <property type="entry name" value="GPCRRHODOPSN"/>
</dbReference>
<dbReference type="SUPFAM" id="SSF81321">
    <property type="entry name" value="Family A G protein-coupled receptor-like"/>
    <property type="match status" value="1"/>
</dbReference>
<dbReference type="GeneID" id="107125224"/>
<dbReference type="InterPro" id="IPR000725">
    <property type="entry name" value="Olfact_rcpt"/>
</dbReference>
<evidence type="ECO:0000259" key="12">
    <source>
        <dbReference type="PROSITE" id="PS50262"/>
    </source>
</evidence>
<dbReference type="PANTHER" id="PTHR26452">
    <property type="entry name" value="OLFACTORY RECEPTOR"/>
    <property type="match status" value="1"/>
</dbReference>
<dbReference type="PROSITE" id="PS50262">
    <property type="entry name" value="G_PROTEIN_RECEP_F1_2"/>
    <property type="match status" value="1"/>
</dbReference>
<evidence type="ECO:0000256" key="5">
    <source>
        <dbReference type="ARBA" id="ARBA00022989"/>
    </source>
</evidence>
<evidence type="ECO:0000256" key="9">
    <source>
        <dbReference type="ARBA" id="ARBA00023224"/>
    </source>
</evidence>
<protein>
    <recommendedName>
        <fullName evidence="11">Olfactory receptor</fullName>
    </recommendedName>
</protein>
<keyword evidence="5 11" id="KW-1133">Transmembrane helix</keyword>
<reference evidence="14" key="1">
    <citation type="submission" date="2025-08" db="UniProtKB">
        <authorList>
            <consortium name="RefSeq"/>
        </authorList>
    </citation>
    <scope>IDENTIFICATION</scope>
</reference>
<name>A0ABM1LDW9_GEKJA</name>
<keyword evidence="2 11" id="KW-1003">Cell membrane</keyword>
<keyword evidence="9 10" id="KW-0807">Transducer</keyword>
<accession>A0ABM1LDW9</accession>
<evidence type="ECO:0000256" key="10">
    <source>
        <dbReference type="RuleBase" id="RU000688"/>
    </source>
</evidence>
<comment type="similarity">
    <text evidence="10">Belongs to the G-protein coupled receptor 1 family.</text>
</comment>
<keyword evidence="7 11" id="KW-0472">Membrane</keyword>
<feature type="transmembrane region" description="Helical" evidence="11">
    <location>
        <begin position="23"/>
        <end position="49"/>
    </location>
</feature>
<keyword evidence="8 10" id="KW-0675">Receptor</keyword>
<sequence>MLNQTTDMVFFLLGFSDTRQLQILHFVIFLLLYLTSIMGNLLIIILVALNHHLHTPMYFFLVNLSIADIGNISVNIPKAMSNSLRNTRLISYTECVSQVFSLIFFALTDLFLLTIMAYDRYIAICNPLRYETVMNRGTCIQMAAGAWITGMFYAALHIHGTFSITFCSNVINQFFCEIPQLLKLSCDNNYSVEFGVNIFGAGIAFGCFVFILFSYVQIFTNVLRIPSGQGRKKALSTCLPHLIVVSLFIITGTLAYVCPTCKAPKDVVMMIAVLYSMLPPMMNPVIYSMRNQEIRSALSKLLKGRRCCKHQMSVILFLA</sequence>
<dbReference type="PRINTS" id="PR00245">
    <property type="entry name" value="OLFACTORYR"/>
</dbReference>
<dbReference type="CDD" id="cd15227">
    <property type="entry name" value="7tmA_OR14-like"/>
    <property type="match status" value="1"/>
</dbReference>
<evidence type="ECO:0000256" key="11">
    <source>
        <dbReference type="RuleBase" id="RU363047"/>
    </source>
</evidence>
<dbReference type="PROSITE" id="PS00237">
    <property type="entry name" value="G_PROTEIN_RECEP_F1_1"/>
    <property type="match status" value="1"/>
</dbReference>
<gene>
    <name evidence="14" type="primary">LOC107125224</name>
</gene>
<feature type="transmembrane region" description="Helical" evidence="11">
    <location>
        <begin position="198"/>
        <end position="222"/>
    </location>
</feature>
<evidence type="ECO:0000256" key="7">
    <source>
        <dbReference type="ARBA" id="ARBA00023136"/>
    </source>
</evidence>
<comment type="subcellular location">
    <subcellularLocation>
        <location evidence="1 11">Cell membrane</location>
        <topology evidence="1 11">Multi-pass membrane protein</topology>
    </subcellularLocation>
</comment>
<keyword evidence="6 10" id="KW-0297">G-protein coupled receptor</keyword>